<dbReference type="InterPro" id="IPR015837">
    <property type="entry name" value="UCP026622_CAAX_protease"/>
</dbReference>
<evidence type="ECO:0000313" key="4">
    <source>
        <dbReference type="Proteomes" id="UP000612585"/>
    </source>
</evidence>
<evidence type="ECO:0000259" key="2">
    <source>
        <dbReference type="Pfam" id="PF02517"/>
    </source>
</evidence>
<feature type="transmembrane region" description="Helical" evidence="1">
    <location>
        <begin position="183"/>
        <end position="207"/>
    </location>
</feature>
<feature type="domain" description="CAAX prenyl protease 2/Lysostaphin resistance protein A-like" evidence="2">
    <location>
        <begin position="114"/>
        <end position="226"/>
    </location>
</feature>
<dbReference type="Pfam" id="PF02517">
    <property type="entry name" value="Rce1-like"/>
    <property type="match status" value="1"/>
</dbReference>
<keyword evidence="1" id="KW-1133">Transmembrane helix</keyword>
<feature type="transmembrane region" description="Helical" evidence="1">
    <location>
        <begin position="38"/>
        <end position="62"/>
    </location>
</feature>
<proteinExistence type="predicted"/>
<gene>
    <name evidence="3" type="ORF">Vau01_031450</name>
</gene>
<evidence type="ECO:0000313" key="3">
    <source>
        <dbReference type="EMBL" id="GIJ55629.1"/>
    </source>
</evidence>
<name>A0A8J4DZ62_9ACTN</name>
<dbReference type="AlphaFoldDB" id="A0A8J4DZ62"/>
<reference evidence="3" key="1">
    <citation type="submission" date="2021-01" db="EMBL/GenBank/DDBJ databases">
        <title>Whole genome shotgun sequence of Virgisporangium aurantiacum NBRC 16421.</title>
        <authorList>
            <person name="Komaki H."/>
            <person name="Tamura T."/>
        </authorList>
    </citation>
    <scope>NUCLEOTIDE SEQUENCE</scope>
    <source>
        <strain evidence="3">NBRC 16421</strain>
    </source>
</reference>
<dbReference type="GO" id="GO:0004175">
    <property type="term" value="F:endopeptidase activity"/>
    <property type="evidence" value="ECO:0007669"/>
    <property type="project" value="UniProtKB-ARBA"/>
</dbReference>
<dbReference type="GO" id="GO:0080120">
    <property type="term" value="P:CAAX-box protein maturation"/>
    <property type="evidence" value="ECO:0007669"/>
    <property type="project" value="UniProtKB-ARBA"/>
</dbReference>
<dbReference type="InterPro" id="IPR003675">
    <property type="entry name" value="Rce1/LyrA-like_dom"/>
</dbReference>
<feature type="transmembrane region" description="Helical" evidence="1">
    <location>
        <begin position="113"/>
        <end position="133"/>
    </location>
</feature>
<keyword evidence="1" id="KW-0472">Membrane</keyword>
<sequence>MVTAQPTRRAGRASLLLAVGVLAAVAFAGRVGPRHTMVVAGPVGAVAMLVVGRRAGLTLDAVGLDPRTWRRGAVYAAVSVAVVGAVYTVGVLVPATRAAFLDERYRDGVRTALVNAFVVIPLGTVLFEEVAFRGVLWGLVRVRHGTVRATAVSAALFGCWHVLPSLRLNEVNPAVADVVGPGAAGRALAVAGAVVFTGAAGVLLCELRRRSGSLLAPAGLHWAVNGLGVLVAAGVAPSTGS</sequence>
<keyword evidence="1" id="KW-0812">Transmembrane</keyword>
<evidence type="ECO:0000256" key="1">
    <source>
        <dbReference type="SAM" id="Phobius"/>
    </source>
</evidence>
<protein>
    <recommendedName>
        <fullName evidence="2">CAAX prenyl protease 2/Lysostaphin resistance protein A-like domain-containing protein</fullName>
    </recommendedName>
</protein>
<dbReference type="PIRSF" id="PIRSF026622">
    <property type="entry name" value="Proteas_026622"/>
    <property type="match status" value="1"/>
</dbReference>
<feature type="transmembrane region" description="Helical" evidence="1">
    <location>
        <begin position="145"/>
        <end position="163"/>
    </location>
</feature>
<keyword evidence="4" id="KW-1185">Reference proteome</keyword>
<feature type="transmembrane region" description="Helical" evidence="1">
    <location>
        <begin position="214"/>
        <end position="236"/>
    </location>
</feature>
<dbReference type="Proteomes" id="UP000612585">
    <property type="component" value="Unassembled WGS sequence"/>
</dbReference>
<feature type="transmembrane region" description="Helical" evidence="1">
    <location>
        <begin position="74"/>
        <end position="93"/>
    </location>
</feature>
<organism evidence="3 4">
    <name type="scientific">Virgisporangium aurantiacum</name>
    <dbReference type="NCBI Taxonomy" id="175570"/>
    <lineage>
        <taxon>Bacteria</taxon>
        <taxon>Bacillati</taxon>
        <taxon>Actinomycetota</taxon>
        <taxon>Actinomycetes</taxon>
        <taxon>Micromonosporales</taxon>
        <taxon>Micromonosporaceae</taxon>
        <taxon>Virgisporangium</taxon>
    </lineage>
</organism>
<accession>A0A8J4DZ62</accession>
<dbReference type="EMBL" id="BOPG01000020">
    <property type="protein sequence ID" value="GIJ55629.1"/>
    <property type="molecule type" value="Genomic_DNA"/>
</dbReference>
<comment type="caution">
    <text evidence="3">The sequence shown here is derived from an EMBL/GenBank/DDBJ whole genome shotgun (WGS) entry which is preliminary data.</text>
</comment>
<dbReference type="RefSeq" id="WP_203992723.1">
    <property type="nucleotide sequence ID" value="NZ_BOPG01000020.1"/>
</dbReference>